<reference evidence="1" key="1">
    <citation type="submission" date="2020-11" db="EMBL/GenBank/DDBJ databases">
        <authorList>
            <person name="Tran Van P."/>
        </authorList>
    </citation>
    <scope>NUCLEOTIDE SEQUENCE</scope>
</reference>
<dbReference type="EMBL" id="OB795477">
    <property type="protein sequence ID" value="CAD7432311.1"/>
    <property type="molecule type" value="Genomic_DNA"/>
</dbReference>
<gene>
    <name evidence="1" type="ORF">TMSB3V08_LOCUS9021</name>
</gene>
<organism evidence="1">
    <name type="scientific">Timema monikensis</name>
    <dbReference type="NCBI Taxonomy" id="170555"/>
    <lineage>
        <taxon>Eukaryota</taxon>
        <taxon>Metazoa</taxon>
        <taxon>Ecdysozoa</taxon>
        <taxon>Arthropoda</taxon>
        <taxon>Hexapoda</taxon>
        <taxon>Insecta</taxon>
        <taxon>Pterygota</taxon>
        <taxon>Neoptera</taxon>
        <taxon>Polyneoptera</taxon>
        <taxon>Phasmatodea</taxon>
        <taxon>Timematodea</taxon>
        <taxon>Timematoidea</taxon>
        <taxon>Timematidae</taxon>
        <taxon>Timema</taxon>
    </lineage>
</organism>
<accession>A0A7R9EE78</accession>
<sequence length="244" mass="26852">MSQDSNLCLLVNNYRELFSNHVLARTLVSLVEPLDQSITEAVKPTLVAWLANALVMLSLTAEDGEIEVRISVRCLPPPSTTRSRWEHPCPPPPHDPGFTTVLYKHLPQEVVGHQRSRDYHRSTVGLPDTDSAITLIVLPFGTYYANGLGIWEGELEEVNPHLRGGIVENHLGKTAPSSPDRDSNLDLPVLSSRVQHKRFTRPEIRTSISPSSAVELNTTSALANYATEAGSILKIRVVNGQILA</sequence>
<dbReference type="AlphaFoldDB" id="A0A7R9EE78"/>
<evidence type="ECO:0000313" key="1">
    <source>
        <dbReference type="EMBL" id="CAD7432311.1"/>
    </source>
</evidence>
<protein>
    <submittedName>
        <fullName evidence="1">Uncharacterized protein</fullName>
    </submittedName>
</protein>
<proteinExistence type="predicted"/>
<name>A0A7R9EE78_9NEOP</name>